<name>Q7RQX5_PLAYO</name>
<sequence>MASKEILKIVLDKCRIPYNVLKLKKKSKQMENCEKKNKKIENCEKMKEKKIENCEEMKEKKIFESDKKSMENIQNKCDDIFYYYKKLKVFEKPFVYFNKLPCDFYFYYFQASNGDLCKYNDLLAPQSGEENIKPNINENNDNSRQFKQVYNNAFCTDTLKITIKNQPELNEKFNTCHNVYKLCPFITFPDFKNIKIS</sequence>
<comment type="caution">
    <text evidence="2">The sequence shown here is derived from an EMBL/GenBank/DDBJ whole genome shotgun (WGS) entry which is preliminary data.</text>
</comment>
<evidence type="ECO:0000313" key="2">
    <source>
        <dbReference type="EMBL" id="EAA19591.1"/>
    </source>
</evidence>
<dbReference type="InParanoid" id="Q7RQX5"/>
<dbReference type="Proteomes" id="UP000008553">
    <property type="component" value="Unassembled WGS sequence"/>
</dbReference>
<dbReference type="EMBL" id="AABL01000259">
    <property type="protein sequence ID" value="EAA19591.1"/>
    <property type="molecule type" value="Genomic_DNA"/>
</dbReference>
<evidence type="ECO:0000313" key="3">
    <source>
        <dbReference type="Proteomes" id="UP000008553"/>
    </source>
</evidence>
<dbReference type="STRING" id="73239.Q7RQX5"/>
<evidence type="ECO:0000256" key="1">
    <source>
        <dbReference type="SAM" id="Coils"/>
    </source>
</evidence>
<feature type="coiled-coil region" evidence="1">
    <location>
        <begin position="23"/>
        <end position="60"/>
    </location>
</feature>
<gene>
    <name evidence="2" type="ORF">PY00964</name>
</gene>
<accession>Q7RQX5</accession>
<protein>
    <submittedName>
        <fullName evidence="2">Uncharacterized protein</fullName>
    </submittedName>
</protein>
<dbReference type="PaxDb" id="73239-Q7RQX5"/>
<proteinExistence type="predicted"/>
<organism evidence="2 3">
    <name type="scientific">Plasmodium yoelii yoelii</name>
    <dbReference type="NCBI Taxonomy" id="73239"/>
    <lineage>
        <taxon>Eukaryota</taxon>
        <taxon>Sar</taxon>
        <taxon>Alveolata</taxon>
        <taxon>Apicomplexa</taxon>
        <taxon>Aconoidasida</taxon>
        <taxon>Haemosporida</taxon>
        <taxon>Plasmodiidae</taxon>
        <taxon>Plasmodium</taxon>
        <taxon>Plasmodium (Vinckeia)</taxon>
    </lineage>
</organism>
<dbReference type="AlphaFoldDB" id="Q7RQX5"/>
<keyword evidence="1" id="KW-0175">Coiled coil</keyword>
<reference evidence="2 3" key="1">
    <citation type="journal article" date="2002" name="Nature">
        <title>Genome sequence and comparative analysis of the model rodent malaria parasite Plasmodium yoelii yoelii.</title>
        <authorList>
            <person name="Carlton J.M."/>
            <person name="Angiuoli S.V."/>
            <person name="Suh B.B."/>
            <person name="Kooij T.W."/>
            <person name="Pertea M."/>
            <person name="Silva J.C."/>
            <person name="Ermolaeva M.D."/>
            <person name="Allen J.E."/>
            <person name="Selengut J.D."/>
            <person name="Koo H.L."/>
            <person name="Peterson J.D."/>
            <person name="Pop M."/>
            <person name="Kosack D.S."/>
            <person name="Shumway M.F."/>
            <person name="Bidwell S.L."/>
            <person name="Shallom S.J."/>
            <person name="van Aken S.E."/>
            <person name="Riedmuller S.B."/>
            <person name="Feldblyum T.V."/>
            <person name="Cho J.K."/>
            <person name="Quackenbush J."/>
            <person name="Sedegah M."/>
            <person name="Shoaibi A."/>
            <person name="Cummings L.M."/>
            <person name="Florens L."/>
            <person name="Yates J.R."/>
            <person name="Raine J.D."/>
            <person name="Sinden R.E."/>
            <person name="Harris M.A."/>
            <person name="Cunningham D.A."/>
            <person name="Preiser P.R."/>
            <person name="Bergman L.W."/>
            <person name="Vaidya A.B."/>
            <person name="van Lin L.H."/>
            <person name="Janse C.J."/>
            <person name="Waters A.P."/>
            <person name="Smith H.O."/>
            <person name="White O.R."/>
            <person name="Salzberg S.L."/>
            <person name="Venter J.C."/>
            <person name="Fraser C.M."/>
            <person name="Hoffman S.L."/>
            <person name="Gardner M.J."/>
            <person name="Carucci D.J."/>
        </authorList>
    </citation>
    <scope>NUCLEOTIDE SEQUENCE [LARGE SCALE GENOMIC DNA]</scope>
    <source>
        <strain evidence="2 3">17XNL</strain>
    </source>
</reference>
<keyword evidence="3" id="KW-1185">Reference proteome</keyword>